<proteinExistence type="predicted"/>
<evidence type="ECO:0000313" key="2">
    <source>
        <dbReference type="EMBL" id="EZF51485.1"/>
    </source>
</evidence>
<sequence>MDPASEHSWNLFQYIRELLTAPDKHTHDWSEAECHNIQNSPLYRLPAELLGIIHDYLTPNDSFALSLSCARFYFSTILAGVQRDLKSTEMGQFIVKCMLEGVGEIKEYCCRGCLTTHPSSHFSKDELEKRHVERYCLKTKKVLALGAFGSYPKSFNEIQAMRRNRELEEGFNIPQKSSFWEFFSSPNVSIVTGIRLFPEGQRVSVERFAELCQKLNYPACPHMTTADKRIVHLYVPGFHRAGESGTADSFGEHFERNNRGVKCKVCNTIVTLDTSNPRGRPMACAIIFIRPVGRLISPLEPAWLASTSSEGSLLSRERESQVYEAAHSFYHATQAPIAGTAIESNIDCIPLSLPTSSLMARLGVTIWSAVSSCIPEKRHRRKSGHIHRITYTDILYRLTPKFNREREEGP</sequence>
<dbReference type="AlphaFoldDB" id="A0A022VZF9"/>
<dbReference type="OrthoDB" id="4171017at2759"/>
<organism evidence="2">
    <name type="scientific">Trichophyton rubrum CBS 288.86</name>
    <dbReference type="NCBI Taxonomy" id="1215330"/>
    <lineage>
        <taxon>Eukaryota</taxon>
        <taxon>Fungi</taxon>
        <taxon>Dikarya</taxon>
        <taxon>Ascomycota</taxon>
        <taxon>Pezizomycotina</taxon>
        <taxon>Eurotiomycetes</taxon>
        <taxon>Eurotiomycetidae</taxon>
        <taxon>Onygenales</taxon>
        <taxon>Arthrodermataceae</taxon>
        <taxon>Trichophyton</taxon>
    </lineage>
</organism>
<dbReference type="EMBL" id="KK207866">
    <property type="protein sequence ID" value="EZF51485.1"/>
    <property type="molecule type" value="Genomic_DNA"/>
</dbReference>
<name>A0A022VZF9_TRIRU</name>
<dbReference type="HOGENOM" id="CLU_688821_0_0_1"/>
<accession>A0A022VZF9</accession>
<gene>
    <name evidence="2" type="ORF">H103_05341</name>
</gene>
<reference evidence="2" key="1">
    <citation type="submission" date="2014-02" db="EMBL/GenBank/DDBJ databases">
        <title>The Genome Sequence of Trichophyton rubrum (morphotype fischeri) CBS 288.86.</title>
        <authorList>
            <consortium name="The Broad Institute Genomics Platform"/>
            <person name="Cuomo C.A."/>
            <person name="White T.C."/>
            <person name="Graser Y."/>
            <person name="Martinez-Rossi N."/>
            <person name="Heitman J."/>
            <person name="Young S.K."/>
            <person name="Zeng Q."/>
            <person name="Gargeya S."/>
            <person name="Abouelleil A."/>
            <person name="Alvarado L."/>
            <person name="Chapman S.B."/>
            <person name="Gainer-Dewar J."/>
            <person name="Goldberg J."/>
            <person name="Griggs A."/>
            <person name="Gujja S."/>
            <person name="Hansen M."/>
            <person name="Howarth C."/>
            <person name="Imamovic A."/>
            <person name="Larimer J."/>
            <person name="Martinez D."/>
            <person name="Murphy C."/>
            <person name="Pearson M.D."/>
            <person name="Persinoti G."/>
            <person name="Poon T."/>
            <person name="Priest M."/>
            <person name="Roberts A.D."/>
            <person name="Saif S."/>
            <person name="Shea T.D."/>
            <person name="Sykes S.N."/>
            <person name="Wortman J."/>
            <person name="Nusbaum C."/>
            <person name="Birren B."/>
        </authorList>
    </citation>
    <scope>NUCLEOTIDE SEQUENCE [LARGE SCALE GENOMIC DNA]</scope>
    <source>
        <strain evidence="2">CBS 288.86</strain>
    </source>
</reference>
<dbReference type="Proteomes" id="UP000023758">
    <property type="component" value="Unassembled WGS sequence"/>
</dbReference>
<dbReference type="InterPro" id="IPR001810">
    <property type="entry name" value="F-box_dom"/>
</dbReference>
<evidence type="ECO:0000259" key="1">
    <source>
        <dbReference type="PROSITE" id="PS50181"/>
    </source>
</evidence>
<dbReference type="PROSITE" id="PS50181">
    <property type="entry name" value="FBOX"/>
    <property type="match status" value="1"/>
</dbReference>
<feature type="domain" description="F-box" evidence="1">
    <location>
        <begin position="39"/>
        <end position="88"/>
    </location>
</feature>
<protein>
    <recommendedName>
        <fullName evidence="1">F-box domain-containing protein</fullName>
    </recommendedName>
</protein>